<dbReference type="Proteomes" id="UP001304300">
    <property type="component" value="Chromosome"/>
</dbReference>
<feature type="transmembrane region" description="Helical" evidence="2">
    <location>
        <begin position="32"/>
        <end position="54"/>
    </location>
</feature>
<feature type="transmembrane region" description="Helical" evidence="2">
    <location>
        <begin position="245"/>
        <end position="262"/>
    </location>
</feature>
<feature type="transmembrane region" description="Helical" evidence="2">
    <location>
        <begin position="210"/>
        <end position="233"/>
    </location>
</feature>
<feature type="transmembrane region" description="Helical" evidence="2">
    <location>
        <begin position="147"/>
        <end position="171"/>
    </location>
</feature>
<sequence length="496" mass="56090">MNLKSFSIKSLIDSRLNPILVKELRQGMRSKMYTILFLAIQVVMIFYVVFGMAMSLGAGNNQEMDILFWVITGGFLLFILPLMGANALSGENRESRLDLLVLTRLSSRRIVYGKWLAVVVQGILLMTALLPYLVLRYYIGSVEFLQSLGILAVLVMISAIITGIAVSISVIKNPILRWVILGIGLFFGVSNLFSYINFRYSASINWFELYPVWIISGLLLVILALEFGAARFSPMAENHDTPKRLVLLFMCILLVVVESLHLDSDLPAAFALFSLLIVTWDGLCRPVLRYPSIYEPFVRFGLIGRIVGRFLYPGWWSGLIFSLIVFSGLWFGLFYLSGNIIKTDDILLFILLIGAFTFPFAILLYTPLSHRRFGRVMMLVQICLVLFVQLLMLLDDTKDWNSVWLVSWVPTCALFQFAFDGIESGDYPVYIVITGFATALSFVFILIKALREETVIREMERQAMKNRKVRGAVKHGQPKPPYLPPSDKEASVAFEA</sequence>
<feature type="region of interest" description="Disordered" evidence="1">
    <location>
        <begin position="470"/>
        <end position="496"/>
    </location>
</feature>
<name>A0AAQ3L874_9BACT</name>
<keyword evidence="2" id="KW-0812">Transmembrane</keyword>
<dbReference type="KEGG" id="puo:RZN69_13910"/>
<feature type="transmembrane region" description="Helical" evidence="2">
    <location>
        <begin position="110"/>
        <end position="135"/>
    </location>
</feature>
<feature type="transmembrane region" description="Helical" evidence="2">
    <location>
        <begin position="178"/>
        <end position="198"/>
    </location>
</feature>
<dbReference type="RefSeq" id="WP_317831709.1">
    <property type="nucleotide sequence ID" value="NZ_CP136920.1"/>
</dbReference>
<keyword evidence="2" id="KW-0472">Membrane</keyword>
<evidence type="ECO:0000313" key="4">
    <source>
        <dbReference type="Proteomes" id="UP001304300"/>
    </source>
</evidence>
<feature type="transmembrane region" description="Helical" evidence="2">
    <location>
        <begin position="346"/>
        <end position="364"/>
    </location>
</feature>
<keyword evidence="2" id="KW-1133">Transmembrane helix</keyword>
<accession>A0AAQ3L874</accession>
<feature type="transmembrane region" description="Helical" evidence="2">
    <location>
        <begin position="376"/>
        <end position="394"/>
    </location>
</feature>
<evidence type="ECO:0000256" key="2">
    <source>
        <dbReference type="SAM" id="Phobius"/>
    </source>
</evidence>
<gene>
    <name evidence="3" type="ORF">RZN69_13910</name>
</gene>
<proteinExistence type="predicted"/>
<reference evidence="3 4" key="1">
    <citation type="submission" date="2023-10" db="EMBL/GenBank/DDBJ databases">
        <title>Rubellicoccus peritrichatus gen. nov., sp. nov., isolated from an algae of coral reef tank.</title>
        <authorList>
            <person name="Luo J."/>
        </authorList>
    </citation>
    <scope>NUCLEOTIDE SEQUENCE [LARGE SCALE GENOMIC DNA]</scope>
    <source>
        <strain evidence="3 4">CR14</strain>
    </source>
</reference>
<evidence type="ECO:0008006" key="5">
    <source>
        <dbReference type="Google" id="ProtNLM"/>
    </source>
</evidence>
<dbReference type="AlphaFoldDB" id="A0AAQ3L874"/>
<organism evidence="3 4">
    <name type="scientific">Rubellicoccus peritrichatus</name>
    <dbReference type="NCBI Taxonomy" id="3080537"/>
    <lineage>
        <taxon>Bacteria</taxon>
        <taxon>Pseudomonadati</taxon>
        <taxon>Verrucomicrobiota</taxon>
        <taxon>Opitutia</taxon>
        <taxon>Puniceicoccales</taxon>
        <taxon>Cerasicoccaceae</taxon>
        <taxon>Rubellicoccus</taxon>
    </lineage>
</organism>
<evidence type="ECO:0000313" key="3">
    <source>
        <dbReference type="EMBL" id="WOO39714.1"/>
    </source>
</evidence>
<feature type="transmembrane region" description="Helical" evidence="2">
    <location>
        <begin position="309"/>
        <end position="334"/>
    </location>
</feature>
<keyword evidence="4" id="KW-1185">Reference proteome</keyword>
<feature type="transmembrane region" description="Helical" evidence="2">
    <location>
        <begin position="427"/>
        <end position="447"/>
    </location>
</feature>
<dbReference type="EMBL" id="CP136920">
    <property type="protein sequence ID" value="WOO39714.1"/>
    <property type="molecule type" value="Genomic_DNA"/>
</dbReference>
<feature type="transmembrane region" description="Helical" evidence="2">
    <location>
        <begin position="66"/>
        <end position="89"/>
    </location>
</feature>
<protein>
    <recommendedName>
        <fullName evidence="5">ABC-2 family transporter protein</fullName>
    </recommendedName>
</protein>
<evidence type="ECO:0000256" key="1">
    <source>
        <dbReference type="SAM" id="MobiDB-lite"/>
    </source>
</evidence>